<dbReference type="AlphaFoldDB" id="A0A375BNL2"/>
<reference evidence="2" key="1">
    <citation type="submission" date="2018-01" db="EMBL/GenBank/DDBJ databases">
        <authorList>
            <person name="Clerissi C."/>
        </authorList>
    </citation>
    <scope>NUCLEOTIDE SEQUENCE</scope>
    <source>
        <strain evidence="2">Cupriavidus taiwanensis STM 3521</strain>
    </source>
</reference>
<dbReference type="RefSeq" id="WP_116337644.1">
    <property type="nucleotide sequence ID" value="NZ_LT976856.1"/>
</dbReference>
<dbReference type="CDD" id="cd03801">
    <property type="entry name" value="GT4_PimA-like"/>
    <property type="match status" value="1"/>
</dbReference>
<accession>A0A375BNL2</accession>
<protein>
    <recommendedName>
        <fullName evidence="1">Glycosyltransferase subfamily 4-like N-terminal domain-containing protein</fullName>
    </recommendedName>
</protein>
<dbReference type="SUPFAM" id="SSF53756">
    <property type="entry name" value="UDP-Glycosyltransferase/glycogen phosphorylase"/>
    <property type="match status" value="2"/>
</dbReference>
<evidence type="ECO:0000313" key="2">
    <source>
        <dbReference type="EMBL" id="SOY49093.1"/>
    </source>
</evidence>
<organism evidence="2">
    <name type="scientific">Cupriavidus taiwanensis</name>
    <dbReference type="NCBI Taxonomy" id="164546"/>
    <lineage>
        <taxon>Bacteria</taxon>
        <taxon>Pseudomonadati</taxon>
        <taxon>Pseudomonadota</taxon>
        <taxon>Betaproteobacteria</taxon>
        <taxon>Burkholderiales</taxon>
        <taxon>Burkholderiaceae</taxon>
        <taxon>Cupriavidus</taxon>
    </lineage>
</organism>
<dbReference type="PANTHER" id="PTHR45947:SF3">
    <property type="entry name" value="SULFOQUINOVOSYL TRANSFERASE SQD2"/>
    <property type="match status" value="1"/>
</dbReference>
<evidence type="ECO:0000259" key="1">
    <source>
        <dbReference type="Pfam" id="PF13439"/>
    </source>
</evidence>
<sequence length="879" mass="98473">MRVLAISPTAGLAGIDQTFRALCLGLAEKGHHVVAVLPPEAKIAPQLNFGGVQVTRSSYLKWWFNPGFSDDNISYCLDRSRESIDFLVRLIRRTNPDVIVSNTSVFLDGYFAARITGRPHVAHLHALFVDNIYTAMSGEFKESIYRLLASGGGHIVVPAQSLRESLSGLGLGGSVSVVHNGVDIKRFSPPLVRRDADGMFRILQLGHFNDNKNQMMLPDVAMDMLRRGCVGFQFALVGPSEPQYYDALHEKIVRNDLAKYFDLRKQVDDPLDCLGSSDIYVNTSTTETFPVSLLEAQACGLPVVATPTIGAREIIRDGEDGYLVSSAIDMAAKLSELMSDAPKVAEMGKRARANIEARFSSRVYVDEFEKVLERAATQSQQPDDRWMREVFFRVPSRRERVRVAVIVPDRSQTSFALLVEKPFDQLRREDKGFEYTVYDLAELHKIKLEEVELVYVLRIYTAPVIEIVRGAKALGIPVAFETDDNYFALQFHNGEPSHGQFENQDLADLISLADRTAVYSAAMRDAAVEHSDRVEVFRPYQLLPAEKPRYKPTSVIGFMGSLKKDVDFEFVIPALQRILAEDANVSLEFFGFVPAEFERNERVVSHPFNPDYDQFISFFRSRQWSVALAPLADTEFNRSKTNNKYREYAAAGFPGVYSDVETYRNYVKHEVTGCLAPNDEESWYRAIRKLLYTEELAKRIVSAAYDDIARSFSFEDHCINKKGLIYQLVDDRRARADIRSMSQKTVWSVPTPLNLRSRLDLDGKDFVAAAFSGLAGMVAGVSTIPMMDFSDGDGVIGAEIVVNNEIAAQSVIPINHVKNRSFLRLSFGKRIEVEGTDHVEIRIFTRGATSRISLAGAARLSGIRRRIVPAIGLELSDEC</sequence>
<dbReference type="EMBL" id="OFSP01000015">
    <property type="protein sequence ID" value="SOY49093.1"/>
    <property type="molecule type" value="Genomic_DNA"/>
</dbReference>
<dbReference type="Pfam" id="PF13439">
    <property type="entry name" value="Glyco_transf_4"/>
    <property type="match status" value="1"/>
</dbReference>
<name>A0A375BNL2_9BURK</name>
<dbReference type="GO" id="GO:0016757">
    <property type="term" value="F:glycosyltransferase activity"/>
    <property type="evidence" value="ECO:0007669"/>
    <property type="project" value="TreeGrafter"/>
</dbReference>
<dbReference type="InterPro" id="IPR050194">
    <property type="entry name" value="Glycosyltransferase_grp1"/>
</dbReference>
<dbReference type="Pfam" id="PF13692">
    <property type="entry name" value="Glyco_trans_1_4"/>
    <property type="match status" value="2"/>
</dbReference>
<dbReference type="Proteomes" id="UP000256297">
    <property type="component" value="Chromosome CBM2589_b"/>
</dbReference>
<dbReference type="InterPro" id="IPR028098">
    <property type="entry name" value="Glyco_trans_4-like_N"/>
</dbReference>
<comment type="caution">
    <text evidence="2">The sequence shown here is derived from an EMBL/GenBank/DDBJ whole genome shotgun (WGS) entry which is preliminary data.</text>
</comment>
<feature type="domain" description="Glycosyltransferase subfamily 4-like N-terminal" evidence="1">
    <location>
        <begin position="14"/>
        <end position="186"/>
    </location>
</feature>
<dbReference type="PANTHER" id="PTHR45947">
    <property type="entry name" value="SULFOQUINOVOSYL TRANSFERASE SQD2"/>
    <property type="match status" value="1"/>
</dbReference>
<gene>
    <name evidence="2" type="ORF">CBM2589_B220020</name>
</gene>
<dbReference type="Gene3D" id="3.40.50.2000">
    <property type="entry name" value="Glycogen Phosphorylase B"/>
    <property type="match status" value="3"/>
</dbReference>
<proteinExistence type="predicted"/>